<keyword evidence="2" id="KW-1185">Reference proteome</keyword>
<name>A0A1P8MV44_9RHOB</name>
<reference evidence="1 2" key="1">
    <citation type="submission" date="2017-01" db="EMBL/GenBank/DDBJ databases">
        <title>Complete genome of Tateyamaria omphalii DOK1-4 isolated from seawater in Dokdo.</title>
        <authorList>
            <person name="Kim J.H."/>
            <person name="Chi W.-J."/>
        </authorList>
    </citation>
    <scope>NUCLEOTIDE SEQUENCE [LARGE SCALE GENOMIC DNA]</scope>
    <source>
        <strain evidence="1 2">DOK1-4</strain>
    </source>
</reference>
<dbReference type="AlphaFoldDB" id="A0A1P8MV44"/>
<evidence type="ECO:0000313" key="1">
    <source>
        <dbReference type="EMBL" id="APX11970.1"/>
    </source>
</evidence>
<sequence length="64" mass="6636">MPINPDQAHEAATEAVLNALLHVYDNVAADDVRPFAEAIAEATRIAVMHVAANAVTEIGGEGIA</sequence>
<protein>
    <submittedName>
        <fullName evidence="1">Uncharacterized protein</fullName>
    </submittedName>
</protein>
<accession>A0A1P8MV44</accession>
<dbReference type="EMBL" id="CP019312">
    <property type="protein sequence ID" value="APX11970.1"/>
    <property type="molecule type" value="Genomic_DNA"/>
</dbReference>
<gene>
    <name evidence="1" type="ORF">BWR18_10000</name>
</gene>
<organism evidence="1 2">
    <name type="scientific">Tateyamaria omphalii</name>
    <dbReference type="NCBI Taxonomy" id="299262"/>
    <lineage>
        <taxon>Bacteria</taxon>
        <taxon>Pseudomonadati</taxon>
        <taxon>Pseudomonadota</taxon>
        <taxon>Alphaproteobacteria</taxon>
        <taxon>Rhodobacterales</taxon>
        <taxon>Roseobacteraceae</taxon>
        <taxon>Tateyamaria</taxon>
    </lineage>
</organism>
<dbReference type="STRING" id="299262.BWR18_10000"/>
<dbReference type="Proteomes" id="UP000186336">
    <property type="component" value="Chromosome"/>
</dbReference>
<dbReference type="RefSeq" id="WP_076627902.1">
    <property type="nucleotide sequence ID" value="NZ_CP019312.1"/>
</dbReference>
<dbReference type="KEGG" id="tom:BWR18_10000"/>
<evidence type="ECO:0000313" key="2">
    <source>
        <dbReference type="Proteomes" id="UP000186336"/>
    </source>
</evidence>
<proteinExistence type="predicted"/>